<evidence type="ECO:0000259" key="2">
    <source>
        <dbReference type="Pfam" id="PF01364"/>
    </source>
</evidence>
<dbReference type="SUPFAM" id="SSF52129">
    <property type="entry name" value="Caspase-like"/>
    <property type="match status" value="1"/>
</dbReference>
<dbReference type="AlphaFoldDB" id="A0A5C6AB43"/>
<keyword evidence="4" id="KW-1185">Reference proteome</keyword>
<keyword evidence="1" id="KW-0732">Signal</keyword>
<comment type="caution">
    <text evidence="3">The sequence shown here is derived from an EMBL/GenBank/DDBJ whole genome shotgun (WGS) entry which is preliminary data.</text>
</comment>
<gene>
    <name evidence="3" type="ORF">Pla100_31940</name>
</gene>
<dbReference type="Pfam" id="PF01364">
    <property type="entry name" value="Peptidase_C25"/>
    <property type="match status" value="1"/>
</dbReference>
<dbReference type="GO" id="GO:0008234">
    <property type="term" value="F:cysteine-type peptidase activity"/>
    <property type="evidence" value="ECO:0007669"/>
    <property type="project" value="InterPro"/>
</dbReference>
<dbReference type="Gene3D" id="3.40.50.1460">
    <property type="match status" value="1"/>
</dbReference>
<reference evidence="3 4" key="1">
    <citation type="submission" date="2019-02" db="EMBL/GenBank/DDBJ databases">
        <title>Deep-cultivation of Planctomycetes and their phenomic and genomic characterization uncovers novel biology.</title>
        <authorList>
            <person name="Wiegand S."/>
            <person name="Jogler M."/>
            <person name="Boedeker C."/>
            <person name="Pinto D."/>
            <person name="Vollmers J."/>
            <person name="Rivas-Marin E."/>
            <person name="Kohn T."/>
            <person name="Peeters S.H."/>
            <person name="Heuer A."/>
            <person name="Rast P."/>
            <person name="Oberbeckmann S."/>
            <person name="Bunk B."/>
            <person name="Jeske O."/>
            <person name="Meyerdierks A."/>
            <person name="Storesund J.E."/>
            <person name="Kallscheuer N."/>
            <person name="Luecker S."/>
            <person name="Lage O.M."/>
            <person name="Pohl T."/>
            <person name="Merkel B.J."/>
            <person name="Hornburger P."/>
            <person name="Mueller R.-W."/>
            <person name="Bruemmer F."/>
            <person name="Labrenz M."/>
            <person name="Spormann A.M."/>
            <person name="Op Den Camp H."/>
            <person name="Overmann J."/>
            <person name="Amann R."/>
            <person name="Jetten M.S.M."/>
            <person name="Mascher T."/>
            <person name="Medema M.H."/>
            <person name="Devos D.P."/>
            <person name="Kaster A.-K."/>
            <person name="Ovreas L."/>
            <person name="Rohde M."/>
            <person name="Galperin M.Y."/>
            <person name="Jogler C."/>
        </authorList>
    </citation>
    <scope>NUCLEOTIDE SEQUENCE [LARGE SCALE GENOMIC DNA]</scope>
    <source>
        <strain evidence="3 4">Pla100</strain>
    </source>
</reference>
<organism evidence="3 4">
    <name type="scientific">Neorhodopirellula pilleata</name>
    <dbReference type="NCBI Taxonomy" id="2714738"/>
    <lineage>
        <taxon>Bacteria</taxon>
        <taxon>Pseudomonadati</taxon>
        <taxon>Planctomycetota</taxon>
        <taxon>Planctomycetia</taxon>
        <taxon>Pirellulales</taxon>
        <taxon>Pirellulaceae</taxon>
        <taxon>Neorhodopirellula</taxon>
    </lineage>
</organism>
<name>A0A5C6AB43_9BACT</name>
<protein>
    <recommendedName>
        <fullName evidence="2">Gingipain domain-containing protein</fullName>
    </recommendedName>
</protein>
<proteinExistence type="predicted"/>
<dbReference type="EMBL" id="SJPM01000006">
    <property type="protein sequence ID" value="TWT95553.1"/>
    <property type="molecule type" value="Genomic_DNA"/>
</dbReference>
<evidence type="ECO:0000313" key="4">
    <source>
        <dbReference type="Proteomes" id="UP000316213"/>
    </source>
</evidence>
<sequence length="575" mass="61854">MPLIETKTLKNHKSIWTTMMHHTSLFLTALAIIAFNLTGWRPVRGEAHDVDAHDVIVVCHEALRESLQPWTDHRIEEGLTIGFCEPQSDAKSTAEDIRTLAGPSTRYVLIVGDAPPVHQSNVSITSNPLWIPTFYQPSPVTRKYGSTESYPTDLPYVDFDADGTSDASIGRLPVTTPEQLAGIVQRILAFETSDDFGPWRQCLQLTAGVGGFGGLIDGAIEAVTRTVLTSALPADVKPQIAYASPGHAFCPTDSPFQECVMQRYREGARFWIYAGHGSVDRLDLLKRAPDDADGIRQESTATPWEVESLLKADSVSLLKSEPTRPTIGLLLACYAGAFDAAVPCLAERMLLTPGGPIAMISASRLTMPYGNAKFGLSLLESVYDLPATGSAGPVQPPTVRRIGDAMLAAQRTLQSEQAGSTTQVMLDGVATLISPAGNDLKQERREHAGLYQLLGDPTLHLHRSLPVSIKAKVSSTAKEDATKTVNVEFSSPLSGTITLSIDRPLGGSSQQAGVAGLHDPHGSTVVQKKLSVREDENVTTEISLPIDFNGPVIVRGFVESESGWATGSAKAYIRP</sequence>
<accession>A0A5C6AB43</accession>
<dbReference type="Proteomes" id="UP000316213">
    <property type="component" value="Unassembled WGS sequence"/>
</dbReference>
<dbReference type="InterPro" id="IPR029030">
    <property type="entry name" value="Caspase-like_dom_sf"/>
</dbReference>
<evidence type="ECO:0000256" key="1">
    <source>
        <dbReference type="ARBA" id="ARBA00022729"/>
    </source>
</evidence>
<feature type="domain" description="Gingipain" evidence="2">
    <location>
        <begin position="56"/>
        <end position="461"/>
    </location>
</feature>
<dbReference type="GO" id="GO:0006508">
    <property type="term" value="P:proteolysis"/>
    <property type="evidence" value="ECO:0007669"/>
    <property type="project" value="InterPro"/>
</dbReference>
<dbReference type="Gene3D" id="3.40.50.10390">
    <property type="entry name" value="Gingipain r, domain 1"/>
    <property type="match status" value="1"/>
</dbReference>
<evidence type="ECO:0000313" key="3">
    <source>
        <dbReference type="EMBL" id="TWT95553.1"/>
    </source>
</evidence>
<dbReference type="InterPro" id="IPR001769">
    <property type="entry name" value="Gingipain"/>
</dbReference>
<dbReference type="InterPro" id="IPR029031">
    <property type="entry name" value="Gingipain_N_sf"/>
</dbReference>